<dbReference type="EMBL" id="CM023481">
    <property type="protein sequence ID" value="KAH6944708.1"/>
    <property type="molecule type" value="Genomic_DNA"/>
</dbReference>
<dbReference type="Proteomes" id="UP000821845">
    <property type="component" value="Chromosome 1"/>
</dbReference>
<evidence type="ECO:0000313" key="2">
    <source>
        <dbReference type="Proteomes" id="UP000821845"/>
    </source>
</evidence>
<comment type="caution">
    <text evidence="1">The sequence shown here is derived from an EMBL/GenBank/DDBJ whole genome shotgun (WGS) entry which is preliminary data.</text>
</comment>
<keyword evidence="2" id="KW-1185">Reference proteome</keyword>
<name>A0ACB7TCN0_HYAAI</name>
<gene>
    <name evidence="1" type="ORF">HPB50_004590</name>
</gene>
<evidence type="ECO:0000313" key="1">
    <source>
        <dbReference type="EMBL" id="KAH6944708.1"/>
    </source>
</evidence>
<reference evidence="1" key="1">
    <citation type="submission" date="2020-05" db="EMBL/GenBank/DDBJ databases">
        <title>Large-scale comparative analyses of tick genomes elucidate their genetic diversity and vector capacities.</title>
        <authorList>
            <person name="Jia N."/>
            <person name="Wang J."/>
            <person name="Shi W."/>
            <person name="Du L."/>
            <person name="Sun Y."/>
            <person name="Zhan W."/>
            <person name="Jiang J."/>
            <person name="Wang Q."/>
            <person name="Zhang B."/>
            <person name="Ji P."/>
            <person name="Sakyi L.B."/>
            <person name="Cui X."/>
            <person name="Yuan T."/>
            <person name="Jiang B."/>
            <person name="Yang W."/>
            <person name="Lam T.T.-Y."/>
            <person name="Chang Q."/>
            <person name="Ding S."/>
            <person name="Wang X."/>
            <person name="Zhu J."/>
            <person name="Ruan X."/>
            <person name="Zhao L."/>
            <person name="Wei J."/>
            <person name="Que T."/>
            <person name="Du C."/>
            <person name="Cheng J."/>
            <person name="Dai P."/>
            <person name="Han X."/>
            <person name="Huang E."/>
            <person name="Gao Y."/>
            <person name="Liu J."/>
            <person name="Shao H."/>
            <person name="Ye R."/>
            <person name="Li L."/>
            <person name="Wei W."/>
            <person name="Wang X."/>
            <person name="Wang C."/>
            <person name="Yang T."/>
            <person name="Huo Q."/>
            <person name="Li W."/>
            <person name="Guo W."/>
            <person name="Chen H."/>
            <person name="Zhou L."/>
            <person name="Ni X."/>
            <person name="Tian J."/>
            <person name="Zhou Y."/>
            <person name="Sheng Y."/>
            <person name="Liu T."/>
            <person name="Pan Y."/>
            <person name="Xia L."/>
            <person name="Li J."/>
            <person name="Zhao F."/>
            <person name="Cao W."/>
        </authorList>
    </citation>
    <scope>NUCLEOTIDE SEQUENCE</scope>
    <source>
        <strain evidence="1">Hyas-2018</strain>
    </source>
</reference>
<sequence>MKPLTTLRFNHVAVEESDKLSISRACATTSDRPEKLAGRLQGPSLSQKTEVSNVKEPGAGEPRTRRQAHGGLGSDASRGRYAYIAAAPSPPVPAPPRPPVPPTTTPETGPSLWNFLHWVNAYLGMTYGIVEDPSSGAAYRQFTGMIFAGTELEVLREVFEQVCVDREVLMERLAEGSYRDNLELLQWLKDLFDAQYPGPVAVPLEAVYAMAYNYPTSELYGYRSALHDCCYAEDNYEENYQTGAGGLFRT</sequence>
<organism evidence="1 2">
    <name type="scientific">Hyalomma asiaticum</name>
    <name type="common">Tick</name>
    <dbReference type="NCBI Taxonomy" id="266040"/>
    <lineage>
        <taxon>Eukaryota</taxon>
        <taxon>Metazoa</taxon>
        <taxon>Ecdysozoa</taxon>
        <taxon>Arthropoda</taxon>
        <taxon>Chelicerata</taxon>
        <taxon>Arachnida</taxon>
        <taxon>Acari</taxon>
        <taxon>Parasitiformes</taxon>
        <taxon>Ixodida</taxon>
        <taxon>Ixodoidea</taxon>
        <taxon>Ixodidae</taxon>
        <taxon>Hyalomminae</taxon>
        <taxon>Hyalomma</taxon>
    </lineage>
</organism>
<protein>
    <submittedName>
        <fullName evidence="1">Uncharacterized protein</fullName>
    </submittedName>
</protein>
<proteinExistence type="predicted"/>
<accession>A0ACB7TCN0</accession>